<evidence type="ECO:0000256" key="1">
    <source>
        <dbReference type="ARBA" id="ARBA00023180"/>
    </source>
</evidence>
<dbReference type="PANTHER" id="PTHR11686">
    <property type="entry name" value="GAMMA GLUTAMYL TRANSPEPTIDASE"/>
    <property type="match status" value="1"/>
</dbReference>
<keyword evidence="1" id="KW-0325">Glycoprotein</keyword>
<organism evidence="4">
    <name type="scientific">Tetraodon nigroviridis</name>
    <name type="common">Spotted green pufferfish</name>
    <name type="synonym">Chelonodon nigroviridis</name>
    <dbReference type="NCBI Taxonomy" id="99883"/>
    <lineage>
        <taxon>Eukaryota</taxon>
        <taxon>Metazoa</taxon>
        <taxon>Chordata</taxon>
        <taxon>Craniata</taxon>
        <taxon>Vertebrata</taxon>
        <taxon>Euteleostomi</taxon>
        <taxon>Actinopterygii</taxon>
        <taxon>Neopterygii</taxon>
        <taxon>Teleostei</taxon>
        <taxon>Neoteleostei</taxon>
        <taxon>Acanthomorphata</taxon>
        <taxon>Eupercaria</taxon>
        <taxon>Tetraodontiformes</taxon>
        <taxon>Tetradontoidea</taxon>
        <taxon>Tetraodontidae</taxon>
        <taxon>Tetraodon</taxon>
    </lineage>
</organism>
<keyword evidence="3" id="KW-0812">Transmembrane</keyword>
<proteinExistence type="predicted"/>
<protein>
    <submittedName>
        <fullName evidence="4">(spotted green pufferfish) hypothetical protein</fullName>
    </submittedName>
</protein>
<dbReference type="PRINTS" id="PR01210">
    <property type="entry name" value="GGTRANSPTASE"/>
</dbReference>
<dbReference type="GO" id="GO:0031179">
    <property type="term" value="P:peptide modification"/>
    <property type="evidence" value="ECO:0007669"/>
    <property type="project" value="TreeGrafter"/>
</dbReference>
<dbReference type="SUPFAM" id="SSF56235">
    <property type="entry name" value="N-terminal nucleophile aminohydrolases (Ntn hydrolases)"/>
    <property type="match status" value="1"/>
</dbReference>
<keyword evidence="3" id="KW-0472">Membrane</keyword>
<dbReference type="GO" id="GO:0006751">
    <property type="term" value="P:glutathione catabolic process"/>
    <property type="evidence" value="ECO:0007669"/>
    <property type="project" value="InterPro"/>
</dbReference>
<dbReference type="InterPro" id="IPR043138">
    <property type="entry name" value="GGT_lsub"/>
</dbReference>
<name>Q4T4V7_TETNG</name>
<keyword evidence="3" id="KW-1133">Transmembrane helix</keyword>
<dbReference type="KEGG" id="tng:GSTEN00007131G001"/>
<dbReference type="GO" id="GO:0036374">
    <property type="term" value="F:glutathione hydrolase activity"/>
    <property type="evidence" value="ECO:0007669"/>
    <property type="project" value="InterPro"/>
</dbReference>
<evidence type="ECO:0000313" key="4">
    <source>
        <dbReference type="EMBL" id="CAF92075.1"/>
    </source>
</evidence>
<dbReference type="GO" id="GO:0002682">
    <property type="term" value="P:regulation of immune system process"/>
    <property type="evidence" value="ECO:0007669"/>
    <property type="project" value="TreeGrafter"/>
</dbReference>
<dbReference type="InterPro" id="IPR029055">
    <property type="entry name" value="Ntn_hydrolases_N"/>
</dbReference>
<accession>Q4T4V7</accession>
<dbReference type="GO" id="GO:0005886">
    <property type="term" value="C:plasma membrane"/>
    <property type="evidence" value="ECO:0007669"/>
    <property type="project" value="TreeGrafter"/>
</dbReference>
<dbReference type="OrthoDB" id="1081007at2759"/>
<gene>
    <name evidence="4" type="ORF">GSTENG00007131001</name>
</gene>
<comment type="caution">
    <text evidence="4">The sequence shown here is derived from an EMBL/GenBank/DDBJ whole genome shotgun (WGS) entry which is preliminary data.</text>
</comment>
<dbReference type="Gene3D" id="1.10.246.130">
    <property type="match status" value="1"/>
</dbReference>
<dbReference type="Pfam" id="PF01019">
    <property type="entry name" value="G_glu_transpept"/>
    <property type="match status" value="1"/>
</dbReference>
<evidence type="ECO:0000256" key="2">
    <source>
        <dbReference type="PIRSR" id="PIRSR600101-2"/>
    </source>
</evidence>
<reference evidence="4" key="1">
    <citation type="journal article" date="2004" name="Nature">
        <title>Genome duplication in the teleost fish Tetraodon nigroviridis reveals the early vertebrate proto-karyotype.</title>
        <authorList>
            <person name="Jaillon O."/>
            <person name="Aury J.-M."/>
            <person name="Brunet F."/>
            <person name="Petit J.-L."/>
            <person name="Stange-Thomann N."/>
            <person name="Mauceli E."/>
            <person name="Bouneau L."/>
            <person name="Fischer C."/>
            <person name="Ozouf-Costaz C."/>
            <person name="Bernot A."/>
            <person name="Nicaud S."/>
            <person name="Jaffe D."/>
            <person name="Fisher S."/>
            <person name="Lutfalla G."/>
            <person name="Dossat C."/>
            <person name="Segurens B."/>
            <person name="Dasilva C."/>
            <person name="Salanoubat M."/>
            <person name="Levy M."/>
            <person name="Boudet N."/>
            <person name="Castellano S."/>
            <person name="Anthouard V."/>
            <person name="Jubin C."/>
            <person name="Castelli V."/>
            <person name="Katinka M."/>
            <person name="Vacherie B."/>
            <person name="Biemont C."/>
            <person name="Skalli Z."/>
            <person name="Cattolico L."/>
            <person name="Poulain J."/>
            <person name="De Berardinis V."/>
            <person name="Cruaud C."/>
            <person name="Duprat S."/>
            <person name="Brottier P."/>
            <person name="Coutanceau J.-P."/>
            <person name="Gouzy J."/>
            <person name="Parra G."/>
            <person name="Lardier G."/>
            <person name="Chapple C."/>
            <person name="McKernan K.J."/>
            <person name="McEwan P."/>
            <person name="Bosak S."/>
            <person name="Kellis M."/>
            <person name="Volff J.-N."/>
            <person name="Guigo R."/>
            <person name="Zody M.C."/>
            <person name="Mesirov J."/>
            <person name="Lindblad-Toh K."/>
            <person name="Birren B."/>
            <person name="Nusbaum C."/>
            <person name="Kahn D."/>
            <person name="Robinson-Rechavi M."/>
            <person name="Laudet V."/>
            <person name="Schachter V."/>
            <person name="Quetier F."/>
            <person name="Saurin W."/>
            <person name="Scarpelli C."/>
            <person name="Wincker P."/>
            <person name="Lander E.S."/>
            <person name="Weissenbach J."/>
            <person name="Roest Crollius H."/>
        </authorList>
    </citation>
    <scope>NUCLEOTIDE SEQUENCE [LARGE SCALE GENOMIC DNA]</scope>
</reference>
<dbReference type="AlphaFoldDB" id="Q4T4V7"/>
<evidence type="ECO:0000256" key="3">
    <source>
        <dbReference type="SAM" id="Phobius"/>
    </source>
</evidence>
<dbReference type="PANTHER" id="PTHR11686:SF56">
    <property type="entry name" value="GLUTATHIONE HYDROLASE 1 PROENZYME-RELATED"/>
    <property type="match status" value="1"/>
</dbReference>
<sequence>MAIKTAVVALMLLLLAAAGTFLGVFYGVGRKQHDGFYRAAVAADAGPCSVVGRDILKKQGSAVDACIAALLCVGLMNPHSMGIGGGLFLTIYDAKTGKTVTIDARETAPRNATQSMFGNSSDLSQTGGLSIAVPGELRGYEMAHQKYGKLPWKDLFQPSIDYAEKGFPVGKALADALARKRTDIMKYQNLCEVFCNKLKTDVLKEGETIRFPQLAETYKTLAAQGASAFYEGPLAQKLVEDIQAAGGIITLEDLRDYKAELDEEPLKVDVGEYRMVVPDAPASGPVLSLILNILNGKN</sequence>
<feature type="binding site" evidence="2">
    <location>
        <position position="105"/>
    </location>
    <ligand>
        <name>L-glutamate</name>
        <dbReference type="ChEBI" id="CHEBI:29985"/>
    </ligand>
</feature>
<dbReference type="EMBL" id="CAAE01009530">
    <property type="protein sequence ID" value="CAF92075.1"/>
    <property type="molecule type" value="Genomic_DNA"/>
</dbReference>
<reference evidence="4" key="2">
    <citation type="submission" date="2004-02" db="EMBL/GenBank/DDBJ databases">
        <authorList>
            <consortium name="Genoscope"/>
            <consortium name="Whitehead Institute Centre for Genome Research"/>
        </authorList>
    </citation>
    <scope>NUCLEOTIDE SEQUENCE</scope>
</reference>
<dbReference type="InterPro" id="IPR000101">
    <property type="entry name" value="GGT_peptidase"/>
</dbReference>
<feature type="transmembrane region" description="Helical" evidence="3">
    <location>
        <begin position="6"/>
        <end position="28"/>
    </location>
</feature>
<dbReference type="GO" id="GO:0050727">
    <property type="term" value="P:regulation of inflammatory response"/>
    <property type="evidence" value="ECO:0007669"/>
    <property type="project" value="TreeGrafter"/>
</dbReference>